<keyword evidence="5" id="KW-1133">Transmembrane helix</keyword>
<evidence type="ECO:0000256" key="5">
    <source>
        <dbReference type="SAM" id="Phobius"/>
    </source>
</evidence>
<keyword evidence="1" id="KW-0433">Leucine-rich repeat</keyword>
<feature type="region of interest" description="Disordered" evidence="4">
    <location>
        <begin position="435"/>
        <end position="461"/>
    </location>
</feature>
<comment type="caution">
    <text evidence="6">The sequence shown here is derived from an EMBL/GenBank/DDBJ whole genome shotgun (WGS) entry which is preliminary data.</text>
</comment>
<dbReference type="InterPro" id="IPR001611">
    <property type="entry name" value="Leu-rich_rpt"/>
</dbReference>
<feature type="region of interest" description="Disordered" evidence="4">
    <location>
        <begin position="146"/>
        <end position="231"/>
    </location>
</feature>
<dbReference type="OrthoDB" id="47890at2759"/>
<accession>A0A9N8H373</accession>
<feature type="compositionally biased region" description="Basic and acidic residues" evidence="4">
    <location>
        <begin position="79"/>
        <end position="96"/>
    </location>
</feature>
<dbReference type="Proteomes" id="UP001153069">
    <property type="component" value="Unassembled WGS sequence"/>
</dbReference>
<dbReference type="SUPFAM" id="SSF52058">
    <property type="entry name" value="L domain-like"/>
    <property type="match status" value="1"/>
</dbReference>
<dbReference type="InterPro" id="IPR032675">
    <property type="entry name" value="LRR_dom_sf"/>
</dbReference>
<reference evidence="6" key="1">
    <citation type="submission" date="2020-06" db="EMBL/GenBank/DDBJ databases">
        <authorList>
            <consortium name="Plant Systems Biology data submission"/>
        </authorList>
    </citation>
    <scope>NUCLEOTIDE SEQUENCE</scope>
    <source>
        <strain evidence="6">D6</strain>
    </source>
</reference>
<feature type="compositionally biased region" description="Basic and acidic residues" evidence="4">
    <location>
        <begin position="108"/>
        <end position="117"/>
    </location>
</feature>
<proteinExistence type="predicted"/>
<sequence length="780" mass="84394">MNEDDERHEETRDGGYHQGSNEGAYGGIDDNGVADDDNARTEQESEQELLARKMAILRLTSPDNGSSSGSGSDREGDEEQGRQPREPRGAPGREVDPEALSSTASRIIDGDSLHESRTCSTEEVAVGAASEKDVEAMHRAEATIVGAVASSGLDDDDKEDTKTLATETTSRSLMDSSSSSHNMDNNSTRTSTQRSSVASSLTPGAYSTHPTWRGSVTSSDGFSENDDEDEDDGLAIANVNRNGTVRWADVYAEAGLVQANPVAELPANMERAEPMDESDHSRTRRHHHRRKDSSLHISLLVALCCIVVAAAGLTILLSNSGNSTMPEKNAKNATAVMDMSNEDDPNQPWQWDLPFPPTSNTTLHVLTQDNYNGTCSTSKAYRWMKQDPFIANYSEERLCQRFVMAQFYYAMGGPEWTNQGGGTVTILTDAYKSKERFTSPKPSSAPTHPPPLGGRQLLRGQSNSMGGIQARGGFKSKETIEVNITSEPWLSYQHSECEWFSTAPIHNHVICYEDQRIRNVVLKDNNLVGTLPDDLFLLDSLEGIRLGRNKIRGPIPTQIGALTNLQGFQVFRNHLTGTVPSEIGLLSNSIAFLSIVLNELHGSLPSELWNLSKLQQLKVGKNEFTGSLPANIGESMPNLELFMAGVNQLTGTIPSSLGSLTGCIVLDISDNNLEGTLPTELGNLGNLTTLYAGTNYLSGTVPSELGLAPLINLNLEGNEALTGDFPPELSQLNQTVAHLLLKGTSITGTIPEQLCDIQELSFDCSPTLCGCDCPCNTTSL</sequence>
<evidence type="ECO:0000256" key="2">
    <source>
        <dbReference type="ARBA" id="ARBA00022729"/>
    </source>
</evidence>
<feature type="transmembrane region" description="Helical" evidence="5">
    <location>
        <begin position="294"/>
        <end position="317"/>
    </location>
</feature>
<dbReference type="FunFam" id="3.80.10.10:FF:000041">
    <property type="entry name" value="LRR receptor-like serine/threonine-protein kinase ERECTA"/>
    <property type="match status" value="1"/>
</dbReference>
<feature type="compositionally biased region" description="Polar residues" evidence="4">
    <location>
        <begin position="208"/>
        <end position="222"/>
    </location>
</feature>
<evidence type="ECO:0000313" key="6">
    <source>
        <dbReference type="EMBL" id="CAB9498162.1"/>
    </source>
</evidence>
<organism evidence="6 7">
    <name type="scientific">Seminavis robusta</name>
    <dbReference type="NCBI Taxonomy" id="568900"/>
    <lineage>
        <taxon>Eukaryota</taxon>
        <taxon>Sar</taxon>
        <taxon>Stramenopiles</taxon>
        <taxon>Ochrophyta</taxon>
        <taxon>Bacillariophyta</taxon>
        <taxon>Bacillariophyceae</taxon>
        <taxon>Bacillariophycidae</taxon>
        <taxon>Naviculales</taxon>
        <taxon>Naviculaceae</taxon>
        <taxon>Seminavis</taxon>
    </lineage>
</organism>
<dbReference type="Pfam" id="PF00560">
    <property type="entry name" value="LRR_1"/>
    <property type="match status" value="1"/>
</dbReference>
<keyword evidence="3" id="KW-0677">Repeat</keyword>
<keyword evidence="5" id="KW-0812">Transmembrane</keyword>
<evidence type="ECO:0000313" key="7">
    <source>
        <dbReference type="Proteomes" id="UP001153069"/>
    </source>
</evidence>
<feature type="region of interest" description="Disordered" evidence="4">
    <location>
        <begin position="1"/>
        <end position="132"/>
    </location>
</feature>
<dbReference type="Gene3D" id="3.80.10.10">
    <property type="entry name" value="Ribonuclease Inhibitor"/>
    <property type="match status" value="2"/>
</dbReference>
<gene>
    <name evidence="6" type="ORF">SEMRO_32_G020990.1</name>
</gene>
<dbReference type="AlphaFoldDB" id="A0A9N8H373"/>
<feature type="compositionally biased region" description="Low complexity" evidence="4">
    <location>
        <begin position="163"/>
        <end position="202"/>
    </location>
</feature>
<keyword evidence="7" id="KW-1185">Reference proteome</keyword>
<protein>
    <submittedName>
        <fullName evidence="6">Leucine Rich Repeat</fullName>
    </submittedName>
</protein>
<keyword evidence="5" id="KW-0472">Membrane</keyword>
<evidence type="ECO:0000256" key="3">
    <source>
        <dbReference type="ARBA" id="ARBA00022737"/>
    </source>
</evidence>
<name>A0A9N8H373_9STRA</name>
<dbReference type="PANTHER" id="PTHR47988">
    <property type="entry name" value="SOMATIC EMBRYOGENESIS RECEPTOR KINASE 1"/>
    <property type="match status" value="1"/>
</dbReference>
<dbReference type="EMBL" id="CAICTM010000032">
    <property type="protein sequence ID" value="CAB9498162.1"/>
    <property type="molecule type" value="Genomic_DNA"/>
</dbReference>
<keyword evidence="2" id="KW-0732">Signal</keyword>
<evidence type="ECO:0000256" key="1">
    <source>
        <dbReference type="ARBA" id="ARBA00022614"/>
    </source>
</evidence>
<evidence type="ECO:0000256" key="4">
    <source>
        <dbReference type="SAM" id="MobiDB-lite"/>
    </source>
</evidence>